<proteinExistence type="predicted"/>
<dbReference type="EMBL" id="BEZZ01000761">
    <property type="protein sequence ID" value="GCC35914.1"/>
    <property type="molecule type" value="Genomic_DNA"/>
</dbReference>
<name>A0A401SZU3_CHIPU</name>
<evidence type="ECO:0000256" key="1">
    <source>
        <dbReference type="SAM" id="MobiDB-lite"/>
    </source>
</evidence>
<comment type="caution">
    <text evidence="2">The sequence shown here is derived from an EMBL/GenBank/DDBJ whole genome shotgun (WGS) entry which is preliminary data.</text>
</comment>
<evidence type="ECO:0000313" key="2">
    <source>
        <dbReference type="EMBL" id="GCC35914.1"/>
    </source>
</evidence>
<sequence>MKVEQQRRKGGGDAGFGIAAPGRRPSLRPDPPKARAPEPGFGERQVSAGALGDSMLPDLLSSAVKDPWVLFDRKHMNFYVVVSNIYPQTRFQKPRRMSILAADTPAGSST</sequence>
<organism evidence="2 3">
    <name type="scientific">Chiloscyllium punctatum</name>
    <name type="common">Brownbanded bambooshark</name>
    <name type="synonym">Hemiscyllium punctatum</name>
    <dbReference type="NCBI Taxonomy" id="137246"/>
    <lineage>
        <taxon>Eukaryota</taxon>
        <taxon>Metazoa</taxon>
        <taxon>Chordata</taxon>
        <taxon>Craniata</taxon>
        <taxon>Vertebrata</taxon>
        <taxon>Chondrichthyes</taxon>
        <taxon>Elasmobranchii</taxon>
        <taxon>Galeomorphii</taxon>
        <taxon>Galeoidea</taxon>
        <taxon>Orectolobiformes</taxon>
        <taxon>Hemiscylliidae</taxon>
        <taxon>Chiloscyllium</taxon>
    </lineage>
</organism>
<feature type="compositionally biased region" description="Basic and acidic residues" evidence="1">
    <location>
        <begin position="1"/>
        <end position="11"/>
    </location>
</feature>
<evidence type="ECO:0000313" key="3">
    <source>
        <dbReference type="Proteomes" id="UP000287033"/>
    </source>
</evidence>
<dbReference type="Proteomes" id="UP000287033">
    <property type="component" value="Unassembled WGS sequence"/>
</dbReference>
<gene>
    <name evidence="2" type="ORF">chiPu_0014404</name>
</gene>
<reference evidence="2 3" key="1">
    <citation type="journal article" date="2018" name="Nat. Ecol. Evol.">
        <title>Shark genomes provide insights into elasmobranch evolution and the origin of vertebrates.</title>
        <authorList>
            <person name="Hara Y"/>
            <person name="Yamaguchi K"/>
            <person name="Onimaru K"/>
            <person name="Kadota M"/>
            <person name="Koyanagi M"/>
            <person name="Keeley SD"/>
            <person name="Tatsumi K"/>
            <person name="Tanaka K"/>
            <person name="Motone F"/>
            <person name="Kageyama Y"/>
            <person name="Nozu R"/>
            <person name="Adachi N"/>
            <person name="Nishimura O"/>
            <person name="Nakagawa R"/>
            <person name="Tanegashima C"/>
            <person name="Kiyatake I"/>
            <person name="Matsumoto R"/>
            <person name="Murakumo K"/>
            <person name="Nishida K"/>
            <person name="Terakita A"/>
            <person name="Kuratani S"/>
            <person name="Sato K"/>
            <person name="Hyodo S Kuraku.S."/>
        </authorList>
    </citation>
    <scope>NUCLEOTIDE SEQUENCE [LARGE SCALE GENOMIC DNA]</scope>
</reference>
<dbReference type="AlphaFoldDB" id="A0A401SZU3"/>
<feature type="region of interest" description="Disordered" evidence="1">
    <location>
        <begin position="1"/>
        <end position="46"/>
    </location>
</feature>
<keyword evidence="3" id="KW-1185">Reference proteome</keyword>
<accession>A0A401SZU3</accession>
<protein>
    <submittedName>
        <fullName evidence="2">Uncharacterized protein</fullName>
    </submittedName>
</protein>